<evidence type="ECO:0000259" key="1">
    <source>
        <dbReference type="Pfam" id="PF00534"/>
    </source>
</evidence>
<evidence type="ECO:0000313" key="2">
    <source>
        <dbReference type="EMBL" id="MBW4661474.1"/>
    </source>
</evidence>
<comment type="caution">
    <text evidence="2">The sequence shown here is derived from an EMBL/GenBank/DDBJ whole genome shotgun (WGS) entry which is preliminary data.</text>
</comment>
<evidence type="ECO:0000313" key="3">
    <source>
        <dbReference type="Proteomes" id="UP000757435"/>
    </source>
</evidence>
<dbReference type="PANTHER" id="PTHR45947:SF3">
    <property type="entry name" value="SULFOQUINOVOSYL TRANSFERASE SQD2"/>
    <property type="match status" value="1"/>
</dbReference>
<dbReference type="NCBIfam" id="NF038298">
    <property type="entry name" value="EPS_HpsO"/>
    <property type="match status" value="1"/>
</dbReference>
<dbReference type="InterPro" id="IPR001296">
    <property type="entry name" value="Glyco_trans_1"/>
</dbReference>
<accession>A0A951UQ20</accession>
<dbReference type="GO" id="GO:0016757">
    <property type="term" value="F:glycosyltransferase activity"/>
    <property type="evidence" value="ECO:0007669"/>
    <property type="project" value="InterPro"/>
</dbReference>
<protein>
    <submittedName>
        <fullName evidence="2">Hormogonium polysaccharide biosynthesis glycosyltransferase HpsO</fullName>
    </submittedName>
</protein>
<dbReference type="Proteomes" id="UP000757435">
    <property type="component" value="Unassembled WGS sequence"/>
</dbReference>
<dbReference type="PANTHER" id="PTHR45947">
    <property type="entry name" value="SULFOQUINOVOSYL TRANSFERASE SQD2"/>
    <property type="match status" value="1"/>
</dbReference>
<dbReference type="InterPro" id="IPR050194">
    <property type="entry name" value="Glycosyltransferase_grp1"/>
</dbReference>
<dbReference type="Gene3D" id="3.40.50.2000">
    <property type="entry name" value="Glycogen Phosphorylase B"/>
    <property type="match status" value="2"/>
</dbReference>
<dbReference type="Pfam" id="PF00534">
    <property type="entry name" value="Glycos_transf_1"/>
    <property type="match status" value="1"/>
</dbReference>
<gene>
    <name evidence="2" type="primary">hpsO</name>
    <name evidence="2" type="ORF">KME15_22610</name>
</gene>
<feature type="domain" description="Glycosyl transferase family 1" evidence="1">
    <location>
        <begin position="188"/>
        <end position="365"/>
    </location>
</feature>
<dbReference type="SUPFAM" id="SSF53756">
    <property type="entry name" value="UDP-Glycosyltransferase/glycogen phosphorylase"/>
    <property type="match status" value="1"/>
</dbReference>
<sequence length="393" mass="43534">MRILVVSHTYIVDLNCEKLRAMTQEPGVEVTVVVPRQWRPGGVQNHVVKPRPWQDGNFRVVPVANFSQNNQGLLCFGAGIVTLLQEFRPHIIQVEQGSKSIAYAQLITLNRILGLGAKNLFFTWWNLPYTLRFPVSALEAYNLHHTDGAIVGNQDGVEVLRQRGYAGAAQVIPQLGIDETRFCPQPQPELAAALGIQPHEFVVGFVGRFVPEKGLLTLCDALAGLVDGRPWKWLLLGRGELKTALMAKAGAAGIGDRLIWVESVPHDDVPRYINLMNVLVLPSETSEQFTTLTSKGWKEQFGHVLIEAMACQVPVIGSDSGEIPYVIDESGLIFPEGNVVALRESLLWLMQQPQVATLFSKQAYDRALTCYTNRALAQQQLGFYQQLLSGEKS</sequence>
<reference evidence="2" key="2">
    <citation type="journal article" date="2022" name="Microbiol. Resour. Announc.">
        <title>Metagenome Sequencing to Explore Phylogenomics of Terrestrial Cyanobacteria.</title>
        <authorList>
            <person name="Ward R.D."/>
            <person name="Stajich J.E."/>
            <person name="Johansen J.R."/>
            <person name="Huntemann M."/>
            <person name="Clum A."/>
            <person name="Foster B."/>
            <person name="Foster B."/>
            <person name="Roux S."/>
            <person name="Palaniappan K."/>
            <person name="Varghese N."/>
            <person name="Mukherjee S."/>
            <person name="Reddy T.B.K."/>
            <person name="Daum C."/>
            <person name="Copeland A."/>
            <person name="Chen I.A."/>
            <person name="Ivanova N.N."/>
            <person name="Kyrpides N.C."/>
            <person name="Shapiro N."/>
            <person name="Eloe-Fadrosh E.A."/>
            <person name="Pietrasiak N."/>
        </authorList>
    </citation>
    <scope>NUCLEOTIDE SEQUENCE</scope>
    <source>
        <strain evidence="2">UHER 2000/2452</strain>
    </source>
</reference>
<dbReference type="AlphaFoldDB" id="A0A951UQ20"/>
<dbReference type="CDD" id="cd03801">
    <property type="entry name" value="GT4_PimA-like"/>
    <property type="match status" value="1"/>
</dbReference>
<organism evidence="2 3">
    <name type="scientific">Drouetiella hepatica Uher 2000/2452</name>
    <dbReference type="NCBI Taxonomy" id="904376"/>
    <lineage>
        <taxon>Bacteria</taxon>
        <taxon>Bacillati</taxon>
        <taxon>Cyanobacteriota</taxon>
        <taxon>Cyanophyceae</taxon>
        <taxon>Oculatellales</taxon>
        <taxon>Oculatellaceae</taxon>
        <taxon>Drouetiella</taxon>
    </lineage>
</organism>
<proteinExistence type="predicted"/>
<reference evidence="2" key="1">
    <citation type="submission" date="2021-05" db="EMBL/GenBank/DDBJ databases">
        <authorList>
            <person name="Pietrasiak N."/>
            <person name="Ward R."/>
            <person name="Stajich J.E."/>
            <person name="Kurbessoian T."/>
        </authorList>
    </citation>
    <scope>NUCLEOTIDE SEQUENCE</scope>
    <source>
        <strain evidence="2">UHER 2000/2452</strain>
    </source>
</reference>
<dbReference type="EMBL" id="JAHHHD010000037">
    <property type="protein sequence ID" value="MBW4661474.1"/>
    <property type="molecule type" value="Genomic_DNA"/>
</dbReference>
<name>A0A951UQ20_9CYAN</name>